<name>A0A1B8AR99_FUSPO</name>
<dbReference type="EMBL" id="LYXU01000003">
    <property type="protein sequence ID" value="OBS22871.1"/>
    <property type="molecule type" value="Genomic_DNA"/>
</dbReference>
<sequence length="197" mass="22432">MPNQMFKVAHRHFIRYRRLQEMPDLDKAISMATEAVKITPKDRPNQTARLINLSVYWHEDFPASDSTNVQGLRNSIQTSRDAIAALPHTYQHRGTLLDQISTKLGQLFMQTREVSVIEENIKNQREAINVTPVNHPKHLLFLANLAGPITARYQALGKREDLDDAIDICWQDVAQTDNSSPYALGRLCNLSITLSDR</sequence>
<protein>
    <submittedName>
        <fullName evidence="1">Uncharacterized protein</fullName>
    </submittedName>
</protein>
<reference evidence="1 2" key="1">
    <citation type="submission" date="2016-06" db="EMBL/GenBank/DDBJ databases">
        <title>Living apart together: crosstalk between the core and supernumerary genomes in a fungal plant pathogen.</title>
        <authorList>
            <person name="Vanheule A."/>
            <person name="Audenaert K."/>
            <person name="Warris S."/>
            <person name="Van De Geest H."/>
            <person name="Schijlen E."/>
            <person name="Hofte M."/>
            <person name="De Saeger S."/>
            <person name="Haesaert G."/>
            <person name="Waalwijk C."/>
            <person name="Van Der Lee T."/>
        </authorList>
    </citation>
    <scope>NUCLEOTIDE SEQUENCE [LARGE SCALE GENOMIC DNA]</scope>
    <source>
        <strain evidence="1 2">2516</strain>
    </source>
</reference>
<organism evidence="1 2">
    <name type="scientific">Fusarium poae</name>
    <dbReference type="NCBI Taxonomy" id="36050"/>
    <lineage>
        <taxon>Eukaryota</taxon>
        <taxon>Fungi</taxon>
        <taxon>Dikarya</taxon>
        <taxon>Ascomycota</taxon>
        <taxon>Pezizomycotina</taxon>
        <taxon>Sordariomycetes</taxon>
        <taxon>Hypocreomycetidae</taxon>
        <taxon>Hypocreales</taxon>
        <taxon>Nectriaceae</taxon>
        <taxon>Fusarium</taxon>
    </lineage>
</organism>
<dbReference type="STRING" id="36050.A0A1B8AR99"/>
<comment type="caution">
    <text evidence="1">The sequence shown here is derived from an EMBL/GenBank/DDBJ whole genome shotgun (WGS) entry which is preliminary data.</text>
</comment>
<dbReference type="OrthoDB" id="9991317at2759"/>
<dbReference type="OMA" id="CALANVM"/>
<dbReference type="AlphaFoldDB" id="A0A1B8AR99"/>
<accession>A0A1B8AR99</accession>
<gene>
    <name evidence="1" type="ORF">FPOA_09194</name>
</gene>
<proteinExistence type="predicted"/>
<evidence type="ECO:0000313" key="1">
    <source>
        <dbReference type="EMBL" id="OBS22871.1"/>
    </source>
</evidence>
<evidence type="ECO:0000313" key="2">
    <source>
        <dbReference type="Proteomes" id="UP000091967"/>
    </source>
</evidence>
<keyword evidence="2" id="KW-1185">Reference proteome</keyword>
<dbReference type="Proteomes" id="UP000091967">
    <property type="component" value="Unassembled WGS sequence"/>
</dbReference>